<dbReference type="AlphaFoldDB" id="A0AAD5LSX5"/>
<dbReference type="PROSITE" id="PS00108">
    <property type="entry name" value="PROTEIN_KINASE_ST"/>
    <property type="match status" value="1"/>
</dbReference>
<dbReference type="FunFam" id="3.30.200.20:FF:000042">
    <property type="entry name" value="Aurora kinase A"/>
    <property type="match status" value="1"/>
</dbReference>
<dbReference type="CDD" id="cd14007">
    <property type="entry name" value="STKc_Aurora"/>
    <property type="match status" value="1"/>
</dbReference>
<keyword evidence="3 16" id="KW-0808">Transferase</keyword>
<dbReference type="GO" id="GO:0005524">
    <property type="term" value="F:ATP binding"/>
    <property type="evidence" value="ECO:0007669"/>
    <property type="project" value="UniProtKB-UniRule"/>
</dbReference>
<dbReference type="InterPro" id="IPR017441">
    <property type="entry name" value="Protein_kinase_ATP_BS"/>
</dbReference>
<evidence type="ECO:0000256" key="7">
    <source>
        <dbReference type="ARBA" id="ARBA00022853"/>
    </source>
</evidence>
<keyword evidence="2 15" id="KW-0723">Serine/threonine-protein kinase</keyword>
<evidence type="ECO:0000256" key="12">
    <source>
        <dbReference type="PIRSR" id="PIRSR630616-2"/>
    </source>
</evidence>
<organism evidence="18 19">
    <name type="scientific">Parelaphostrongylus tenuis</name>
    <name type="common">Meningeal worm</name>
    <dbReference type="NCBI Taxonomy" id="148309"/>
    <lineage>
        <taxon>Eukaryota</taxon>
        <taxon>Metazoa</taxon>
        <taxon>Ecdysozoa</taxon>
        <taxon>Nematoda</taxon>
        <taxon>Chromadorea</taxon>
        <taxon>Rhabditida</taxon>
        <taxon>Rhabditina</taxon>
        <taxon>Rhabditomorpha</taxon>
        <taxon>Strongyloidea</taxon>
        <taxon>Metastrongylidae</taxon>
        <taxon>Parelaphostrongylus</taxon>
    </lineage>
</organism>
<dbReference type="PROSITE" id="PS50011">
    <property type="entry name" value="PROTEIN_KINASE_DOM"/>
    <property type="match status" value="1"/>
</dbReference>
<dbReference type="InterPro" id="IPR000719">
    <property type="entry name" value="Prot_kinase_dom"/>
</dbReference>
<evidence type="ECO:0000256" key="16">
    <source>
        <dbReference type="RuleBase" id="RU367134"/>
    </source>
</evidence>
<evidence type="ECO:0000256" key="10">
    <source>
        <dbReference type="ARBA" id="ARBA00048679"/>
    </source>
</evidence>
<comment type="similarity">
    <text evidence="16">Belongs to the protein kinase superfamily. Ser/Thr protein kinase family. Aurora subfamily.</text>
</comment>
<feature type="active site" description="Proton acceptor" evidence="11">
    <location>
        <position position="184"/>
    </location>
</feature>
<dbReference type="GO" id="GO:0032506">
    <property type="term" value="P:cytokinetic process"/>
    <property type="evidence" value="ECO:0007669"/>
    <property type="project" value="UniProtKB-ARBA"/>
</dbReference>
<feature type="binding site" evidence="12">
    <location>
        <begin position="139"/>
        <end position="141"/>
    </location>
    <ligand>
        <name>ATP</name>
        <dbReference type="ChEBI" id="CHEBI:30616"/>
    </ligand>
</feature>
<dbReference type="GO" id="GO:0004674">
    <property type="term" value="F:protein serine/threonine kinase activity"/>
    <property type="evidence" value="ECO:0007669"/>
    <property type="project" value="UniProtKB-KW"/>
</dbReference>
<evidence type="ECO:0000256" key="3">
    <source>
        <dbReference type="ARBA" id="ARBA00022679"/>
    </source>
</evidence>
<evidence type="ECO:0000256" key="2">
    <source>
        <dbReference type="ARBA" id="ARBA00022527"/>
    </source>
</evidence>
<reference evidence="18" key="1">
    <citation type="submission" date="2021-06" db="EMBL/GenBank/DDBJ databases">
        <title>Parelaphostrongylus tenuis whole genome reference sequence.</title>
        <authorList>
            <person name="Garwood T.J."/>
            <person name="Larsen P.A."/>
            <person name="Fountain-Jones N.M."/>
            <person name="Garbe J.R."/>
            <person name="Macchietto M.G."/>
            <person name="Kania S.A."/>
            <person name="Gerhold R.W."/>
            <person name="Richards J.E."/>
            <person name="Wolf T.M."/>
        </authorList>
    </citation>
    <scope>NUCLEOTIDE SEQUENCE</scope>
    <source>
        <strain evidence="18">MNPRO001-30</strain>
        <tissue evidence="18">Meninges</tissue>
    </source>
</reference>
<feature type="domain" description="Protein kinase" evidence="17">
    <location>
        <begin position="61"/>
        <end position="311"/>
    </location>
</feature>
<evidence type="ECO:0000256" key="5">
    <source>
        <dbReference type="ARBA" id="ARBA00022777"/>
    </source>
</evidence>
<keyword evidence="19" id="KW-1185">Reference proteome</keyword>
<gene>
    <name evidence="18" type="primary">AIR2</name>
    <name evidence="18" type="ORF">KIN20_000963</name>
</gene>
<evidence type="ECO:0000256" key="11">
    <source>
        <dbReference type="PIRSR" id="PIRSR630616-1"/>
    </source>
</evidence>
<dbReference type="InterPro" id="IPR030616">
    <property type="entry name" value="Aur-like"/>
</dbReference>
<evidence type="ECO:0000256" key="14">
    <source>
        <dbReference type="PROSITE-ProRule" id="PRU10141"/>
    </source>
</evidence>
<keyword evidence="4 12" id="KW-0547">Nucleotide-binding</keyword>
<dbReference type="Gene3D" id="1.10.510.10">
    <property type="entry name" value="Transferase(Phosphotransferase) domain 1"/>
    <property type="match status" value="1"/>
</dbReference>
<dbReference type="Proteomes" id="UP001196413">
    <property type="component" value="Unassembled WGS sequence"/>
</dbReference>
<feature type="binding site" evidence="12">
    <location>
        <position position="202"/>
    </location>
    <ligand>
        <name>ATP</name>
        <dbReference type="ChEBI" id="CHEBI:30616"/>
    </ligand>
</feature>
<evidence type="ECO:0000256" key="15">
    <source>
        <dbReference type="RuleBase" id="RU000304"/>
    </source>
</evidence>
<evidence type="ECO:0000256" key="8">
    <source>
        <dbReference type="ARBA" id="ARBA00023254"/>
    </source>
</evidence>
<feature type="binding site" evidence="12 14">
    <location>
        <position position="90"/>
    </location>
    <ligand>
        <name>ATP</name>
        <dbReference type="ChEBI" id="CHEBI:30616"/>
    </ligand>
</feature>
<keyword evidence="7" id="KW-0156">Chromatin regulator</keyword>
<evidence type="ECO:0000256" key="4">
    <source>
        <dbReference type="ARBA" id="ARBA00022741"/>
    </source>
</evidence>
<dbReference type="GO" id="GO:0000070">
    <property type="term" value="P:mitotic sister chromatid segregation"/>
    <property type="evidence" value="ECO:0007669"/>
    <property type="project" value="UniProtKB-ARBA"/>
</dbReference>
<dbReference type="SMART" id="SM00220">
    <property type="entry name" value="S_TKc"/>
    <property type="match status" value="1"/>
</dbReference>
<comment type="subcellular location">
    <subcellularLocation>
        <location evidence="1">Midbody</location>
    </subcellularLocation>
</comment>
<feature type="cross-link" description="Glycyl lysine isopeptide (Lys-Gly) (interchain with G-Cter in SUMO2)" evidence="13">
    <location>
        <position position="186"/>
    </location>
</feature>
<dbReference type="PANTHER" id="PTHR24350">
    <property type="entry name" value="SERINE/THREONINE-PROTEIN KINASE IAL-RELATED"/>
    <property type="match status" value="1"/>
</dbReference>
<evidence type="ECO:0000256" key="13">
    <source>
        <dbReference type="PIRSR" id="PIRSR630616-3"/>
    </source>
</evidence>
<feature type="binding site" evidence="12">
    <location>
        <position position="71"/>
    </location>
    <ligand>
        <name>ATP</name>
        <dbReference type="ChEBI" id="CHEBI:30616"/>
    </ligand>
</feature>
<evidence type="ECO:0000313" key="18">
    <source>
        <dbReference type="EMBL" id="KAJ1346217.1"/>
    </source>
</evidence>
<evidence type="ECO:0000259" key="17">
    <source>
        <dbReference type="PROSITE" id="PS50011"/>
    </source>
</evidence>
<feature type="binding site" evidence="12">
    <location>
        <begin position="188"/>
        <end position="189"/>
    </location>
    <ligand>
        <name>ATP</name>
        <dbReference type="ChEBI" id="CHEBI:30616"/>
    </ligand>
</feature>
<dbReference type="Pfam" id="PF00069">
    <property type="entry name" value="Pkinase"/>
    <property type="match status" value="1"/>
</dbReference>
<dbReference type="GO" id="GO:0051321">
    <property type="term" value="P:meiotic cell cycle"/>
    <property type="evidence" value="ECO:0007669"/>
    <property type="project" value="UniProtKB-KW"/>
</dbReference>
<comment type="caution">
    <text evidence="18">The sequence shown here is derived from an EMBL/GenBank/DDBJ whole genome shotgun (WGS) entry which is preliminary data.</text>
</comment>
<dbReference type="EMBL" id="JAHQIW010000148">
    <property type="protein sequence ID" value="KAJ1346217.1"/>
    <property type="molecule type" value="Genomic_DNA"/>
</dbReference>
<dbReference type="EC" id="2.7.11.1" evidence="16"/>
<keyword evidence="8" id="KW-0469">Meiosis</keyword>
<keyword evidence="6 12" id="KW-0067">ATP-binding</keyword>
<dbReference type="GO" id="GO:0006325">
    <property type="term" value="P:chromatin organization"/>
    <property type="evidence" value="ECO:0007669"/>
    <property type="project" value="UniProtKB-KW"/>
</dbReference>
<accession>A0AAD5LSX5</accession>
<dbReference type="GO" id="GO:0030261">
    <property type="term" value="P:chromosome condensation"/>
    <property type="evidence" value="ECO:0007669"/>
    <property type="project" value="UniProtKB-ARBA"/>
</dbReference>
<comment type="catalytic activity">
    <reaction evidence="9 16">
        <text>L-threonyl-[protein] + ATP = O-phospho-L-threonyl-[protein] + ADP + H(+)</text>
        <dbReference type="Rhea" id="RHEA:46608"/>
        <dbReference type="Rhea" id="RHEA-COMP:11060"/>
        <dbReference type="Rhea" id="RHEA-COMP:11605"/>
        <dbReference type="ChEBI" id="CHEBI:15378"/>
        <dbReference type="ChEBI" id="CHEBI:30013"/>
        <dbReference type="ChEBI" id="CHEBI:30616"/>
        <dbReference type="ChEBI" id="CHEBI:61977"/>
        <dbReference type="ChEBI" id="CHEBI:456216"/>
        <dbReference type="EC" id="2.7.11.1"/>
    </reaction>
</comment>
<sequence>MDTVACVRGVIIGLICSNGMSPLMHAKENIPRRPGNSKKFVPGDSLTYSLRNGGSFTLENFEVGRPLGKGKFGSVYLARLKSNGFFVALKVLFKSQLQKSNVEHQLRREIEIQGHLRHPNILRMYTYFWDHKRIYLVLEYAQRGELYKYLKKKTRFDETTAAVFMFQLADALNYCHEKKVIHRDIKPENLLIGDDGQLKIADFGWSVHAPNQKRQTMCGTLDYLPPEMVVGEDHREHVDIWSLGVLCYEFLVGTPPFEHDDSAGTYQAIRNVRYTFPNYVSSGARDLINRLLQRRPSDRLSLKGVMEHEWVQYHLQKRNNEITDKKQSKRECKDFLY</sequence>
<comment type="catalytic activity">
    <reaction evidence="10 16">
        <text>L-seryl-[protein] + ATP = O-phospho-L-seryl-[protein] + ADP + H(+)</text>
        <dbReference type="Rhea" id="RHEA:17989"/>
        <dbReference type="Rhea" id="RHEA-COMP:9863"/>
        <dbReference type="Rhea" id="RHEA-COMP:11604"/>
        <dbReference type="ChEBI" id="CHEBI:15378"/>
        <dbReference type="ChEBI" id="CHEBI:29999"/>
        <dbReference type="ChEBI" id="CHEBI:30616"/>
        <dbReference type="ChEBI" id="CHEBI:83421"/>
        <dbReference type="ChEBI" id="CHEBI:456216"/>
        <dbReference type="EC" id="2.7.11.1"/>
    </reaction>
</comment>
<proteinExistence type="inferred from homology"/>
<dbReference type="InterPro" id="IPR008271">
    <property type="entry name" value="Ser/Thr_kinase_AS"/>
</dbReference>
<dbReference type="FunFam" id="1.10.510.10:FF:000235">
    <property type="entry name" value="Serine/threonine-protein kinase ark1"/>
    <property type="match status" value="1"/>
</dbReference>
<dbReference type="InterPro" id="IPR011009">
    <property type="entry name" value="Kinase-like_dom_sf"/>
</dbReference>
<dbReference type="SUPFAM" id="SSF56112">
    <property type="entry name" value="Protein kinase-like (PK-like)"/>
    <property type="match status" value="1"/>
</dbReference>
<evidence type="ECO:0000313" key="19">
    <source>
        <dbReference type="Proteomes" id="UP001196413"/>
    </source>
</evidence>
<evidence type="ECO:0000256" key="9">
    <source>
        <dbReference type="ARBA" id="ARBA00047899"/>
    </source>
</evidence>
<protein>
    <recommendedName>
        <fullName evidence="16">Aurora kinase</fullName>
        <ecNumber evidence="16">2.7.11.1</ecNumber>
    </recommendedName>
</protein>
<dbReference type="Gene3D" id="3.30.200.20">
    <property type="entry name" value="Phosphorylase Kinase, domain 1"/>
    <property type="match status" value="1"/>
</dbReference>
<dbReference type="GO" id="GO:0030496">
    <property type="term" value="C:midbody"/>
    <property type="evidence" value="ECO:0007669"/>
    <property type="project" value="UniProtKB-SubCell"/>
</dbReference>
<keyword evidence="5 16" id="KW-0418">Kinase</keyword>
<evidence type="ECO:0000256" key="1">
    <source>
        <dbReference type="ARBA" id="ARBA00004214"/>
    </source>
</evidence>
<evidence type="ECO:0000256" key="6">
    <source>
        <dbReference type="ARBA" id="ARBA00022840"/>
    </source>
</evidence>
<dbReference type="PROSITE" id="PS00107">
    <property type="entry name" value="PROTEIN_KINASE_ATP"/>
    <property type="match status" value="1"/>
</dbReference>
<name>A0AAD5LSX5_PARTN</name>